<reference evidence="2 3" key="1">
    <citation type="submission" date="2020-08" db="EMBL/GenBank/DDBJ databases">
        <title>Genomic Encyclopedia of Type Strains, Phase IV (KMG-IV): sequencing the most valuable type-strain genomes for metagenomic binning, comparative biology and taxonomic classification.</title>
        <authorList>
            <person name="Goeker M."/>
        </authorList>
    </citation>
    <scope>NUCLEOTIDE SEQUENCE [LARGE SCALE GENOMIC DNA]</scope>
    <source>
        <strain evidence="2 3">DSM 22548</strain>
    </source>
</reference>
<keyword evidence="2" id="KW-0808">Transferase</keyword>
<dbReference type="InterPro" id="IPR029044">
    <property type="entry name" value="Nucleotide-diphossugar_trans"/>
</dbReference>
<dbReference type="EMBL" id="JACICA010000006">
    <property type="protein sequence ID" value="MBB3702927.1"/>
    <property type="molecule type" value="Genomic_DNA"/>
</dbReference>
<dbReference type="Proteomes" id="UP000541425">
    <property type="component" value="Unassembled WGS sequence"/>
</dbReference>
<evidence type="ECO:0000313" key="2">
    <source>
        <dbReference type="EMBL" id="MBB3702927.1"/>
    </source>
</evidence>
<dbReference type="Gene3D" id="3.90.550.10">
    <property type="entry name" value="Spore Coat Polysaccharide Biosynthesis Protein SpsA, Chain A"/>
    <property type="match status" value="1"/>
</dbReference>
<dbReference type="GO" id="GO:0016740">
    <property type="term" value="F:transferase activity"/>
    <property type="evidence" value="ECO:0007669"/>
    <property type="project" value="UniProtKB-KW"/>
</dbReference>
<evidence type="ECO:0000313" key="3">
    <source>
        <dbReference type="Proteomes" id="UP000541425"/>
    </source>
</evidence>
<dbReference type="Pfam" id="PF00535">
    <property type="entry name" value="Glycos_transf_2"/>
    <property type="match status" value="1"/>
</dbReference>
<protein>
    <submittedName>
        <fullName evidence="2">Glycosyltransferase involved in cell wall biosynthesis</fullName>
    </submittedName>
</protein>
<dbReference type="RefSeq" id="WP_183696698.1">
    <property type="nucleotide sequence ID" value="NZ_JACICA010000006.1"/>
</dbReference>
<evidence type="ECO:0000259" key="1">
    <source>
        <dbReference type="Pfam" id="PF00535"/>
    </source>
</evidence>
<dbReference type="AlphaFoldDB" id="A0A7W5UMV8"/>
<accession>A0A7W5UMV8</accession>
<sequence>MNQPSITIVTPTYNRAHTLPQLYDSLCQQTNQNFDWLIIDDGSNDNTKELCQEFAGQNFKVQYIYKDNGGKHTALNLAIDIVTTELFFIVDSDDFLTVDAIQTILNDWETIKDKDLCGISYLRGYSADAVIGDKHPKDHVIDNFNQVRFNQHIDGDKAEVWVTECLKEYRFPVFEGERFMGESWMWAQLAFKRDMLMVNKIIYITEYLEGGLSRSGRTLRIKCPQGGIENAIIGMNPVFNISIRIKHALLFIAYSFFAHKRFSDILKPPYKKLIGLLLPAGWLLYKYWDKRFAN</sequence>
<dbReference type="SUPFAM" id="SSF53448">
    <property type="entry name" value="Nucleotide-diphospho-sugar transferases"/>
    <property type="match status" value="1"/>
</dbReference>
<dbReference type="PANTHER" id="PTHR43685:SF2">
    <property type="entry name" value="GLYCOSYLTRANSFERASE 2-LIKE DOMAIN-CONTAINING PROTEIN"/>
    <property type="match status" value="1"/>
</dbReference>
<organism evidence="2 3">
    <name type="scientific">Alloprevotella rava</name>
    <dbReference type="NCBI Taxonomy" id="671218"/>
    <lineage>
        <taxon>Bacteria</taxon>
        <taxon>Pseudomonadati</taxon>
        <taxon>Bacteroidota</taxon>
        <taxon>Bacteroidia</taxon>
        <taxon>Bacteroidales</taxon>
        <taxon>Prevotellaceae</taxon>
        <taxon>Alloprevotella</taxon>
    </lineage>
</organism>
<comment type="caution">
    <text evidence="2">The sequence shown here is derived from an EMBL/GenBank/DDBJ whole genome shotgun (WGS) entry which is preliminary data.</text>
</comment>
<name>A0A7W5UMV8_9BACT</name>
<dbReference type="CDD" id="cd00761">
    <property type="entry name" value="Glyco_tranf_GTA_type"/>
    <property type="match status" value="1"/>
</dbReference>
<dbReference type="InterPro" id="IPR050834">
    <property type="entry name" value="Glycosyltransf_2"/>
</dbReference>
<proteinExistence type="predicted"/>
<feature type="domain" description="Glycosyltransferase 2-like" evidence="1">
    <location>
        <begin position="7"/>
        <end position="127"/>
    </location>
</feature>
<dbReference type="PANTHER" id="PTHR43685">
    <property type="entry name" value="GLYCOSYLTRANSFERASE"/>
    <property type="match status" value="1"/>
</dbReference>
<gene>
    <name evidence="2" type="ORF">FHS60_001400</name>
</gene>
<dbReference type="InterPro" id="IPR001173">
    <property type="entry name" value="Glyco_trans_2-like"/>
</dbReference>